<evidence type="ECO:0000313" key="4">
    <source>
        <dbReference type="Proteomes" id="UP001549031"/>
    </source>
</evidence>
<evidence type="ECO:0000256" key="1">
    <source>
        <dbReference type="ARBA" id="ARBA00005250"/>
    </source>
</evidence>
<comment type="similarity">
    <text evidence="1">Belongs to the metallo-beta-lactamase superfamily. Class-B beta-lactamase family.</text>
</comment>
<dbReference type="SUPFAM" id="SSF56281">
    <property type="entry name" value="Metallo-hydrolase/oxidoreductase"/>
    <property type="match status" value="1"/>
</dbReference>
<dbReference type="PANTHER" id="PTHR42951">
    <property type="entry name" value="METALLO-BETA-LACTAMASE DOMAIN-CONTAINING"/>
    <property type="match status" value="1"/>
</dbReference>
<reference evidence="3 4" key="1">
    <citation type="submission" date="2024-06" db="EMBL/GenBank/DDBJ databases">
        <title>Genomic Encyclopedia of Type Strains, Phase IV (KMG-IV): sequencing the most valuable type-strain genomes for metagenomic binning, comparative biology and taxonomic classification.</title>
        <authorList>
            <person name="Goeker M."/>
        </authorList>
    </citation>
    <scope>NUCLEOTIDE SEQUENCE [LARGE SCALE GENOMIC DNA]</scope>
    <source>
        <strain evidence="3 4">DSM 105042</strain>
    </source>
</reference>
<proteinExistence type="inferred from homology"/>
<dbReference type="InterPro" id="IPR036866">
    <property type="entry name" value="RibonucZ/Hydroxyglut_hydro"/>
</dbReference>
<keyword evidence="4" id="KW-1185">Reference proteome</keyword>
<protein>
    <submittedName>
        <fullName evidence="3">Glyoxylase-like metal-dependent hydrolase (Beta-lactamase superfamily II)</fullName>
    </submittedName>
</protein>
<organism evidence="3 4">
    <name type="scientific">Pseudorhizobium tarimense</name>
    <dbReference type="NCBI Taxonomy" id="1079109"/>
    <lineage>
        <taxon>Bacteria</taxon>
        <taxon>Pseudomonadati</taxon>
        <taxon>Pseudomonadota</taxon>
        <taxon>Alphaproteobacteria</taxon>
        <taxon>Hyphomicrobiales</taxon>
        <taxon>Rhizobiaceae</taxon>
        <taxon>Rhizobium/Agrobacterium group</taxon>
        <taxon>Pseudorhizobium</taxon>
    </lineage>
</organism>
<comment type="caution">
    <text evidence="3">The sequence shown here is derived from an EMBL/GenBank/DDBJ whole genome shotgun (WGS) entry which is preliminary data.</text>
</comment>
<feature type="domain" description="Metallo-beta-lactamase" evidence="2">
    <location>
        <begin position="46"/>
        <end position="219"/>
    </location>
</feature>
<evidence type="ECO:0000313" key="3">
    <source>
        <dbReference type="EMBL" id="MET3585171.1"/>
    </source>
</evidence>
<dbReference type="EMBL" id="JBEPLJ010000004">
    <property type="protein sequence ID" value="MET3585171.1"/>
    <property type="molecule type" value="Genomic_DNA"/>
</dbReference>
<dbReference type="PANTHER" id="PTHR42951:SF4">
    <property type="entry name" value="ACYL-COENZYME A THIOESTERASE MBLAC2"/>
    <property type="match status" value="1"/>
</dbReference>
<gene>
    <name evidence="3" type="ORF">ABID21_001273</name>
</gene>
<sequence length="289" mass="32332">MAIDISTLRILEPYPGIFAYYDGRVLGKRLYSDKPNWLDDGAYELGSACYTIVDGGEAVVYDTHLSLEHARFVRDHLESLCVTTIRVVLSHWHADHVAGNAVFQDCEIVALSLTAKTLEEKRTSLATREPPIDPLVMPTHTFETSLALTVGRRRVKLHHFNIHSADGNVLWLPDDGLLLAGDTLEDTVTYVSEPENIPVHIRELRRMREWPILRILPNHGSAERIAAGGYSIDFIEANRRYLEAITGTGPLPATLKELVAEDVAAGIIDYFAPYEAVHRRNLEAAQSLR</sequence>
<name>A0ABV2H3Q5_9HYPH</name>
<dbReference type="Pfam" id="PF00753">
    <property type="entry name" value="Lactamase_B"/>
    <property type="match status" value="1"/>
</dbReference>
<dbReference type="Proteomes" id="UP001549031">
    <property type="component" value="Unassembled WGS sequence"/>
</dbReference>
<dbReference type="InterPro" id="IPR001279">
    <property type="entry name" value="Metallo-B-lactamas"/>
</dbReference>
<dbReference type="SMART" id="SM00849">
    <property type="entry name" value="Lactamase_B"/>
    <property type="match status" value="1"/>
</dbReference>
<dbReference type="InterPro" id="IPR050855">
    <property type="entry name" value="NDM-1-like"/>
</dbReference>
<accession>A0ABV2H3Q5</accession>
<dbReference type="Gene3D" id="3.60.15.10">
    <property type="entry name" value="Ribonuclease Z/Hydroxyacylglutathione hydrolase-like"/>
    <property type="match status" value="1"/>
</dbReference>
<dbReference type="RefSeq" id="WP_247243134.1">
    <property type="nucleotide sequence ID" value="NZ_JALJRA010000004.1"/>
</dbReference>
<evidence type="ECO:0000259" key="2">
    <source>
        <dbReference type="SMART" id="SM00849"/>
    </source>
</evidence>